<dbReference type="InterPro" id="IPR039537">
    <property type="entry name" value="Retrotran_Ty1/copia-like"/>
</dbReference>
<accession>A0ABT6RIU9</accession>
<dbReference type="InterPro" id="IPR047656">
    <property type="entry name" value="IS481-like_transpos"/>
</dbReference>
<dbReference type="Gene3D" id="3.30.420.10">
    <property type="entry name" value="Ribonuclease H-like superfamily/Ribonuclease H"/>
    <property type="match status" value="1"/>
</dbReference>
<proteinExistence type="predicted"/>
<keyword evidence="3" id="KW-1185">Reference proteome</keyword>
<dbReference type="Pfam" id="PF13683">
    <property type="entry name" value="rve_3"/>
    <property type="match status" value="1"/>
</dbReference>
<dbReference type="PANTHER" id="PTHR42648:SF12">
    <property type="entry name" value="BLL1855 PROTEIN"/>
    <property type="match status" value="1"/>
</dbReference>
<dbReference type="InterPro" id="IPR036397">
    <property type="entry name" value="RNaseH_sf"/>
</dbReference>
<dbReference type="InterPro" id="IPR012337">
    <property type="entry name" value="RNaseH-like_sf"/>
</dbReference>
<protein>
    <submittedName>
        <fullName evidence="2">IS481 family transposase</fullName>
    </submittedName>
</protein>
<dbReference type="Pfam" id="PF13551">
    <property type="entry name" value="HTH_29"/>
    <property type="match status" value="1"/>
</dbReference>
<organism evidence="2 3">
    <name type="scientific">Pinibacter soli</name>
    <dbReference type="NCBI Taxonomy" id="3044211"/>
    <lineage>
        <taxon>Bacteria</taxon>
        <taxon>Pseudomonadati</taxon>
        <taxon>Bacteroidota</taxon>
        <taxon>Chitinophagia</taxon>
        <taxon>Chitinophagales</taxon>
        <taxon>Chitinophagaceae</taxon>
        <taxon>Pinibacter</taxon>
    </lineage>
</organism>
<dbReference type="RefSeq" id="WP_282336613.1">
    <property type="nucleotide sequence ID" value="NZ_JASBRG010000007.1"/>
</dbReference>
<gene>
    <name evidence="2" type="ORF">QJ048_22075</name>
</gene>
<sequence length="349" mass="40518">MNQESKLIKTKLGLLNLADHLNNVTKACKLMGYSRDSFYRIKQLYDTGGEAALLEISRSKPILKNRVDPIIEKAVVKMAFDYPAFGQSRVSNELRKQGVFISAGGVRSVWQRHDLEIFDKRLKALEVRISQDGIILTEGQMMALERKKEKREAIGEIETEHPGYLGAQDTYYVGTIKGVGRIYQQTFIDTYTRVAFAKLYDTKHAITSAEILNDRVLPFFEEQQIPLLRILTDRGTEFKGKMEHHEYELYLHIEGIEHSKTQVRHPQTNGICERLHRTMQDEFYAVTFRKKLYENLAQLQQDLDEWMDYYNNERPHSGRYCYGKTPMQTFKESLPLAKQKLLDQNNPAA</sequence>
<dbReference type="SUPFAM" id="SSF46689">
    <property type="entry name" value="Homeodomain-like"/>
    <property type="match status" value="1"/>
</dbReference>
<dbReference type="InterPro" id="IPR009057">
    <property type="entry name" value="Homeodomain-like_sf"/>
</dbReference>
<dbReference type="InterPro" id="IPR001584">
    <property type="entry name" value="Integrase_cat-core"/>
</dbReference>
<dbReference type="SUPFAM" id="SSF53098">
    <property type="entry name" value="Ribonuclease H-like"/>
    <property type="match status" value="1"/>
</dbReference>
<evidence type="ECO:0000259" key="1">
    <source>
        <dbReference type="PROSITE" id="PS50994"/>
    </source>
</evidence>
<reference evidence="2 3" key="1">
    <citation type="submission" date="2023-05" db="EMBL/GenBank/DDBJ databases">
        <title>Genome sequence of Pinibacter sp. MAH-24.</title>
        <authorList>
            <person name="Huq M.A."/>
        </authorList>
    </citation>
    <scope>NUCLEOTIDE SEQUENCE [LARGE SCALE GENOMIC DNA]</scope>
    <source>
        <strain evidence="2 3">MAH-24</strain>
    </source>
</reference>
<name>A0ABT6RIU9_9BACT</name>
<dbReference type="EMBL" id="JASBRG010000007">
    <property type="protein sequence ID" value="MDI3322492.1"/>
    <property type="molecule type" value="Genomic_DNA"/>
</dbReference>
<evidence type="ECO:0000313" key="2">
    <source>
        <dbReference type="EMBL" id="MDI3322492.1"/>
    </source>
</evidence>
<dbReference type="PANTHER" id="PTHR42648">
    <property type="entry name" value="TRANSPOSASE, PUTATIVE-RELATED"/>
    <property type="match status" value="1"/>
</dbReference>
<dbReference type="NCBIfam" id="NF033577">
    <property type="entry name" value="transpos_IS481"/>
    <property type="match status" value="1"/>
</dbReference>
<dbReference type="Proteomes" id="UP001226434">
    <property type="component" value="Unassembled WGS sequence"/>
</dbReference>
<feature type="domain" description="Integrase catalytic" evidence="1">
    <location>
        <begin position="158"/>
        <end position="334"/>
    </location>
</feature>
<comment type="caution">
    <text evidence="2">The sequence shown here is derived from an EMBL/GenBank/DDBJ whole genome shotgun (WGS) entry which is preliminary data.</text>
</comment>
<dbReference type="PROSITE" id="PS50994">
    <property type="entry name" value="INTEGRASE"/>
    <property type="match status" value="1"/>
</dbReference>
<evidence type="ECO:0000313" key="3">
    <source>
        <dbReference type="Proteomes" id="UP001226434"/>
    </source>
</evidence>